<protein>
    <recommendedName>
        <fullName evidence="12">Mitochondrial cytochrome c oxidase assembly factor</fullName>
    </recommendedName>
</protein>
<dbReference type="OrthoDB" id="18175at2759"/>
<comment type="subcellular location">
    <subcellularLocation>
        <location evidence="1">Membrane</location>
        <topology evidence="1">Single-pass membrane protein</topology>
    </subcellularLocation>
    <subcellularLocation>
        <location evidence="2">Mitochondrion membrane</location>
    </subcellularLocation>
</comment>
<keyword evidence="7" id="KW-0472">Membrane</keyword>
<keyword evidence="5" id="KW-1133">Transmembrane helix</keyword>
<dbReference type="Pfam" id="PF09803">
    <property type="entry name" value="Pet100"/>
    <property type="match status" value="1"/>
</dbReference>
<dbReference type="PANTHER" id="PTHR33968:SF1">
    <property type="entry name" value="PROTEIN PET100 HOMOLOG, MITOCHONDRIAL"/>
    <property type="match status" value="1"/>
</dbReference>
<keyword evidence="11" id="KW-1185">Reference proteome</keyword>
<evidence type="ECO:0000256" key="7">
    <source>
        <dbReference type="ARBA" id="ARBA00023136"/>
    </source>
</evidence>
<gene>
    <name evidence="10" type="ORF">BJ508DRAFT_410794</name>
</gene>
<reference evidence="10 11" key="1">
    <citation type="journal article" date="2018" name="Nat. Ecol. Evol.">
        <title>Pezizomycetes genomes reveal the molecular basis of ectomycorrhizal truffle lifestyle.</title>
        <authorList>
            <person name="Murat C."/>
            <person name="Payen T."/>
            <person name="Noel B."/>
            <person name="Kuo A."/>
            <person name="Morin E."/>
            <person name="Chen J."/>
            <person name="Kohler A."/>
            <person name="Krizsan K."/>
            <person name="Balestrini R."/>
            <person name="Da Silva C."/>
            <person name="Montanini B."/>
            <person name="Hainaut M."/>
            <person name="Levati E."/>
            <person name="Barry K.W."/>
            <person name="Belfiori B."/>
            <person name="Cichocki N."/>
            <person name="Clum A."/>
            <person name="Dockter R.B."/>
            <person name="Fauchery L."/>
            <person name="Guy J."/>
            <person name="Iotti M."/>
            <person name="Le Tacon F."/>
            <person name="Lindquist E.A."/>
            <person name="Lipzen A."/>
            <person name="Malagnac F."/>
            <person name="Mello A."/>
            <person name="Molinier V."/>
            <person name="Miyauchi S."/>
            <person name="Poulain J."/>
            <person name="Riccioni C."/>
            <person name="Rubini A."/>
            <person name="Sitrit Y."/>
            <person name="Splivallo R."/>
            <person name="Traeger S."/>
            <person name="Wang M."/>
            <person name="Zifcakova L."/>
            <person name="Wipf D."/>
            <person name="Zambonelli A."/>
            <person name="Paolocci F."/>
            <person name="Nowrousian M."/>
            <person name="Ottonello S."/>
            <person name="Baldrian P."/>
            <person name="Spatafora J.W."/>
            <person name="Henrissat B."/>
            <person name="Nagy L.G."/>
            <person name="Aury J.M."/>
            <person name="Wincker P."/>
            <person name="Grigoriev I.V."/>
            <person name="Bonfante P."/>
            <person name="Martin F.M."/>
        </authorList>
    </citation>
    <scope>NUCLEOTIDE SEQUENCE [LARGE SCALE GENOMIC DNA]</scope>
    <source>
        <strain evidence="10 11">RN42</strain>
    </source>
</reference>
<keyword evidence="6" id="KW-0496">Mitochondrion</keyword>
<evidence type="ECO:0000313" key="11">
    <source>
        <dbReference type="Proteomes" id="UP000275078"/>
    </source>
</evidence>
<dbReference type="InterPro" id="IPR018625">
    <property type="entry name" value="Pet100"/>
</dbReference>
<evidence type="ECO:0000256" key="8">
    <source>
        <dbReference type="ARBA" id="ARBA00038077"/>
    </source>
</evidence>
<dbReference type="Proteomes" id="UP000275078">
    <property type="component" value="Unassembled WGS sequence"/>
</dbReference>
<evidence type="ECO:0000256" key="2">
    <source>
        <dbReference type="ARBA" id="ARBA00004325"/>
    </source>
</evidence>
<dbReference type="GO" id="GO:0033617">
    <property type="term" value="P:mitochondrial respiratory chain complex IV assembly"/>
    <property type="evidence" value="ECO:0007669"/>
    <property type="project" value="InterPro"/>
</dbReference>
<dbReference type="GO" id="GO:0005743">
    <property type="term" value="C:mitochondrial inner membrane"/>
    <property type="evidence" value="ECO:0007669"/>
    <property type="project" value="TreeGrafter"/>
</dbReference>
<dbReference type="PANTHER" id="PTHR33968">
    <property type="entry name" value="PROTEIN PET100 HOMOLOG, MITOCHONDRIAL"/>
    <property type="match status" value="1"/>
</dbReference>
<keyword evidence="3" id="KW-0812">Transmembrane</keyword>
<evidence type="ECO:0000256" key="9">
    <source>
        <dbReference type="SAM" id="Coils"/>
    </source>
</evidence>
<evidence type="ECO:0008006" key="12">
    <source>
        <dbReference type="Google" id="ProtNLM"/>
    </source>
</evidence>
<sequence>MGGPRLEVFKFGMYIMLPIASMWYFGTNLDGKFSVDGFWPSSDMTHKIPFDRDELKAEAERLRQERLERKARREQLAAAAQKFRSEE</sequence>
<dbReference type="AlphaFoldDB" id="A0A3N4INI8"/>
<evidence type="ECO:0000313" key="10">
    <source>
        <dbReference type="EMBL" id="RPA87286.1"/>
    </source>
</evidence>
<accession>A0A3N4INI8</accession>
<organism evidence="10 11">
    <name type="scientific">Ascobolus immersus RN42</name>
    <dbReference type="NCBI Taxonomy" id="1160509"/>
    <lineage>
        <taxon>Eukaryota</taxon>
        <taxon>Fungi</taxon>
        <taxon>Dikarya</taxon>
        <taxon>Ascomycota</taxon>
        <taxon>Pezizomycotina</taxon>
        <taxon>Pezizomycetes</taxon>
        <taxon>Pezizales</taxon>
        <taxon>Ascobolaceae</taxon>
        <taxon>Ascobolus</taxon>
    </lineage>
</organism>
<keyword evidence="9" id="KW-0175">Coiled coil</keyword>
<evidence type="ECO:0000256" key="3">
    <source>
        <dbReference type="ARBA" id="ARBA00022692"/>
    </source>
</evidence>
<evidence type="ECO:0000256" key="5">
    <source>
        <dbReference type="ARBA" id="ARBA00022989"/>
    </source>
</evidence>
<name>A0A3N4INI8_ASCIM</name>
<feature type="coiled-coil region" evidence="9">
    <location>
        <begin position="52"/>
        <end position="79"/>
    </location>
</feature>
<evidence type="ECO:0000256" key="4">
    <source>
        <dbReference type="ARBA" id="ARBA00022946"/>
    </source>
</evidence>
<dbReference type="STRING" id="1160509.A0A3N4INI8"/>
<keyword evidence="4" id="KW-0809">Transit peptide</keyword>
<dbReference type="EMBL" id="ML119647">
    <property type="protein sequence ID" value="RPA87286.1"/>
    <property type="molecule type" value="Genomic_DNA"/>
</dbReference>
<dbReference type="GO" id="GO:0051082">
    <property type="term" value="F:unfolded protein binding"/>
    <property type="evidence" value="ECO:0007669"/>
    <property type="project" value="TreeGrafter"/>
</dbReference>
<proteinExistence type="inferred from homology"/>
<evidence type="ECO:0000256" key="1">
    <source>
        <dbReference type="ARBA" id="ARBA00004167"/>
    </source>
</evidence>
<evidence type="ECO:0000256" key="6">
    <source>
        <dbReference type="ARBA" id="ARBA00023128"/>
    </source>
</evidence>
<comment type="similarity">
    <text evidence="8">Belongs to the PET100 family.</text>
</comment>